<dbReference type="PANTHER" id="PTHR43712:SF1">
    <property type="entry name" value="HYPOTHETICAL O-METHYLTRANSFERASE (EUROFUNG)-RELATED"/>
    <property type="match status" value="1"/>
</dbReference>
<dbReference type="PROSITE" id="PS51683">
    <property type="entry name" value="SAM_OMT_II"/>
    <property type="match status" value="1"/>
</dbReference>
<dbReference type="GO" id="GO:0046983">
    <property type="term" value="F:protein dimerization activity"/>
    <property type="evidence" value="ECO:0007669"/>
    <property type="project" value="InterPro"/>
</dbReference>
<evidence type="ECO:0000313" key="8">
    <source>
        <dbReference type="Proteomes" id="UP000503462"/>
    </source>
</evidence>
<dbReference type="AlphaFoldDB" id="A0A6H0XYM8"/>
<dbReference type="PANTHER" id="PTHR43712">
    <property type="entry name" value="PUTATIVE (AFU_ORTHOLOGUE AFUA_4G14580)-RELATED"/>
    <property type="match status" value="1"/>
</dbReference>
<feature type="active site" description="Proton acceptor" evidence="4">
    <location>
        <position position="293"/>
    </location>
</feature>
<keyword evidence="8" id="KW-1185">Reference proteome</keyword>
<keyword evidence="3" id="KW-0949">S-adenosyl-L-methionine</keyword>
<dbReference type="InterPro" id="IPR029063">
    <property type="entry name" value="SAM-dependent_MTases_sf"/>
</dbReference>
<sequence>MDTSLQSLINGVQATSHSLDEAGRKTLFNALQRLSWSIESPFDAMQRIAYSQLTLHSIKVGVDMKLFEALASSDKPLTTEDLQQKTGASYDIVDRYCRHLAGIGALSEPGEHCWQANELTKTLTIPGWASLISHNHDLVGPICQVAPAWLKERNYAPIDNALDTPFHKAFDFQGLLFTWFQQQPVPMSNFMQFMMIQRGSQPKCFDTYPIKQKAEGLRADQAFFVDIGGNAGHQAVAVRELLPQLPNKIVNEDLEQTLAIGIQHPGIEHLAQDFFQPQAIEGARVYYLRNVLHDWSDELSTKILSNTREAMADPESVILIDEIVLPESKVAWQASQVDLEMMLCLAAKERSIEQWKKVIANAGLKIKKIYTYTLSFNDSIIECVPA</sequence>
<evidence type="ECO:0000313" key="7">
    <source>
        <dbReference type="EMBL" id="QIW99853.1"/>
    </source>
</evidence>
<dbReference type="InterPro" id="IPR012967">
    <property type="entry name" value="COMT_dimerisation"/>
</dbReference>
<dbReference type="Pfam" id="PF08100">
    <property type="entry name" value="Dimerisation"/>
    <property type="match status" value="1"/>
</dbReference>
<evidence type="ECO:0000256" key="4">
    <source>
        <dbReference type="PIRSR" id="PIRSR005739-1"/>
    </source>
</evidence>
<dbReference type="Proteomes" id="UP000503462">
    <property type="component" value="Chromosome 3"/>
</dbReference>
<evidence type="ECO:0000259" key="5">
    <source>
        <dbReference type="Pfam" id="PF00891"/>
    </source>
</evidence>
<reference evidence="7 8" key="1">
    <citation type="journal article" date="2016" name="Sci. Rep.">
        <title>Peltaster fructicola genome reveals evolution from an invasive phytopathogen to an ectophytic parasite.</title>
        <authorList>
            <person name="Xu C."/>
            <person name="Chen H."/>
            <person name="Gleason M.L."/>
            <person name="Xu J.R."/>
            <person name="Liu H."/>
            <person name="Zhang R."/>
            <person name="Sun G."/>
        </authorList>
    </citation>
    <scope>NUCLEOTIDE SEQUENCE [LARGE SCALE GENOMIC DNA]</scope>
    <source>
        <strain evidence="7 8">LNHT1506</strain>
    </source>
</reference>
<dbReference type="InterPro" id="IPR036390">
    <property type="entry name" value="WH_DNA-bd_sf"/>
</dbReference>
<dbReference type="PIRSF" id="PIRSF005739">
    <property type="entry name" value="O-mtase"/>
    <property type="match status" value="1"/>
</dbReference>
<feature type="domain" description="O-methyltransferase dimerisation" evidence="6">
    <location>
        <begin position="57"/>
        <end position="123"/>
    </location>
</feature>
<evidence type="ECO:0000256" key="1">
    <source>
        <dbReference type="ARBA" id="ARBA00022603"/>
    </source>
</evidence>
<dbReference type="Pfam" id="PF00891">
    <property type="entry name" value="Methyltransf_2"/>
    <property type="match status" value="1"/>
</dbReference>
<gene>
    <name evidence="7" type="ORF">AMS68_005371</name>
</gene>
<keyword evidence="1" id="KW-0489">Methyltransferase</keyword>
<dbReference type="GO" id="GO:0032259">
    <property type="term" value="P:methylation"/>
    <property type="evidence" value="ECO:0007669"/>
    <property type="project" value="UniProtKB-KW"/>
</dbReference>
<dbReference type="InterPro" id="IPR036388">
    <property type="entry name" value="WH-like_DNA-bd_sf"/>
</dbReference>
<protein>
    <submittedName>
        <fullName evidence="7">Uncharacterized protein</fullName>
    </submittedName>
</protein>
<dbReference type="Gene3D" id="3.40.50.150">
    <property type="entry name" value="Vaccinia Virus protein VP39"/>
    <property type="match status" value="1"/>
</dbReference>
<keyword evidence="2" id="KW-0808">Transferase</keyword>
<proteinExistence type="predicted"/>
<dbReference type="SUPFAM" id="SSF46785">
    <property type="entry name" value="Winged helix' DNA-binding domain"/>
    <property type="match status" value="1"/>
</dbReference>
<dbReference type="Gene3D" id="1.10.10.10">
    <property type="entry name" value="Winged helix-like DNA-binding domain superfamily/Winged helix DNA-binding domain"/>
    <property type="match status" value="1"/>
</dbReference>
<dbReference type="OrthoDB" id="2410195at2759"/>
<name>A0A6H0XYM8_9PEZI</name>
<evidence type="ECO:0000256" key="2">
    <source>
        <dbReference type="ARBA" id="ARBA00022679"/>
    </source>
</evidence>
<dbReference type="EMBL" id="CP051141">
    <property type="protein sequence ID" value="QIW99853.1"/>
    <property type="molecule type" value="Genomic_DNA"/>
</dbReference>
<dbReference type="InterPro" id="IPR016461">
    <property type="entry name" value="COMT-like"/>
</dbReference>
<evidence type="ECO:0000259" key="6">
    <source>
        <dbReference type="Pfam" id="PF08100"/>
    </source>
</evidence>
<dbReference type="GO" id="GO:0008171">
    <property type="term" value="F:O-methyltransferase activity"/>
    <property type="evidence" value="ECO:0007669"/>
    <property type="project" value="InterPro"/>
</dbReference>
<dbReference type="SUPFAM" id="SSF53335">
    <property type="entry name" value="S-adenosyl-L-methionine-dependent methyltransferases"/>
    <property type="match status" value="1"/>
</dbReference>
<accession>A0A6H0XYM8</accession>
<evidence type="ECO:0000256" key="3">
    <source>
        <dbReference type="ARBA" id="ARBA00022691"/>
    </source>
</evidence>
<dbReference type="InterPro" id="IPR001077">
    <property type="entry name" value="COMT_C"/>
</dbReference>
<organism evidence="7 8">
    <name type="scientific">Peltaster fructicola</name>
    <dbReference type="NCBI Taxonomy" id="286661"/>
    <lineage>
        <taxon>Eukaryota</taxon>
        <taxon>Fungi</taxon>
        <taxon>Dikarya</taxon>
        <taxon>Ascomycota</taxon>
        <taxon>Pezizomycotina</taxon>
        <taxon>Dothideomycetes</taxon>
        <taxon>Dothideomycetes incertae sedis</taxon>
        <taxon>Peltaster</taxon>
    </lineage>
</organism>
<feature type="domain" description="O-methyltransferase C-terminal" evidence="5">
    <location>
        <begin position="223"/>
        <end position="364"/>
    </location>
</feature>